<feature type="domain" description="Immunoglobulin" evidence="5">
    <location>
        <begin position="24"/>
        <end position="116"/>
    </location>
</feature>
<dbReference type="Gene3D" id="2.60.40.10">
    <property type="entry name" value="Immunoglobulins"/>
    <property type="match status" value="2"/>
</dbReference>
<organism evidence="6 7">
    <name type="scientific">Culter alburnus</name>
    <name type="common">Topmouth culter</name>
    <dbReference type="NCBI Taxonomy" id="194366"/>
    <lineage>
        <taxon>Eukaryota</taxon>
        <taxon>Metazoa</taxon>
        <taxon>Chordata</taxon>
        <taxon>Craniata</taxon>
        <taxon>Vertebrata</taxon>
        <taxon>Euteleostomi</taxon>
        <taxon>Actinopterygii</taxon>
        <taxon>Neopterygii</taxon>
        <taxon>Teleostei</taxon>
        <taxon>Ostariophysi</taxon>
        <taxon>Cypriniformes</taxon>
        <taxon>Xenocyprididae</taxon>
        <taxon>Xenocypridinae</taxon>
        <taxon>Culter</taxon>
    </lineage>
</organism>
<dbReference type="PANTHER" id="PTHR11860:SF87">
    <property type="entry name" value="CMRF35-LIKE MOLECULE 8"/>
    <property type="match status" value="1"/>
</dbReference>
<dbReference type="InterPro" id="IPR036179">
    <property type="entry name" value="Ig-like_dom_sf"/>
</dbReference>
<feature type="chain" id="PRO_5043889803" description="Immunoglobulin domain-containing protein" evidence="4">
    <location>
        <begin position="18"/>
        <end position="225"/>
    </location>
</feature>
<protein>
    <recommendedName>
        <fullName evidence="5">Immunoglobulin domain-containing protein</fullName>
    </recommendedName>
</protein>
<keyword evidence="3" id="KW-0472">Membrane</keyword>
<dbReference type="EMBL" id="JAWDJR010000023">
    <property type="protein sequence ID" value="KAK9953669.1"/>
    <property type="molecule type" value="Genomic_DNA"/>
</dbReference>
<dbReference type="GO" id="GO:0004888">
    <property type="term" value="F:transmembrane signaling receptor activity"/>
    <property type="evidence" value="ECO:0007669"/>
    <property type="project" value="TreeGrafter"/>
</dbReference>
<dbReference type="SMART" id="SM00409">
    <property type="entry name" value="IG"/>
    <property type="match status" value="2"/>
</dbReference>
<sequence>MMMATLLVMFLIKHSSGTQDIHTVNKISVQQHQTIIIPCLYDQKYVSNVKYMSSGGVWFFSSSVVRHDRMSVVDNKTEKFFTATLRNTKVSDTGTYWCGISIAGYDCGKKLYLEVIKGEPRLHVSSQYVSGYEGGNAVVVCHGASEWCQIGGSCVQRTSNKTVVHISGDALNVTLRELKREDSGWYYCSDGKSQMPVHITVRKAPYTRRVTVQYTGHTTESSQDK</sequence>
<comment type="caution">
    <text evidence="6">The sequence shown here is derived from an EMBL/GenBank/DDBJ whole genome shotgun (WGS) entry which is preliminary data.</text>
</comment>
<evidence type="ECO:0000313" key="7">
    <source>
        <dbReference type="Proteomes" id="UP001479290"/>
    </source>
</evidence>
<keyword evidence="4" id="KW-0732">Signal</keyword>
<evidence type="ECO:0000256" key="3">
    <source>
        <dbReference type="ARBA" id="ARBA00023136"/>
    </source>
</evidence>
<dbReference type="InterPro" id="IPR003599">
    <property type="entry name" value="Ig_sub"/>
</dbReference>
<dbReference type="PANTHER" id="PTHR11860">
    <property type="entry name" value="POLYMERIC-IMMUNOGLOBULIN RECEPTOR"/>
    <property type="match status" value="1"/>
</dbReference>
<evidence type="ECO:0000256" key="1">
    <source>
        <dbReference type="ARBA" id="ARBA00004370"/>
    </source>
</evidence>
<dbReference type="InterPro" id="IPR050671">
    <property type="entry name" value="CD300_family_receptors"/>
</dbReference>
<keyword evidence="7" id="KW-1185">Reference proteome</keyword>
<dbReference type="Proteomes" id="UP001479290">
    <property type="component" value="Unassembled WGS sequence"/>
</dbReference>
<proteinExistence type="predicted"/>
<dbReference type="SUPFAM" id="SSF48726">
    <property type="entry name" value="Immunoglobulin"/>
    <property type="match status" value="2"/>
</dbReference>
<name>A0AAW1Z0A4_CULAL</name>
<feature type="domain" description="Immunoglobulin" evidence="5">
    <location>
        <begin position="126"/>
        <end position="202"/>
    </location>
</feature>
<evidence type="ECO:0000256" key="2">
    <source>
        <dbReference type="ARBA" id="ARBA00022692"/>
    </source>
</evidence>
<evidence type="ECO:0000256" key="4">
    <source>
        <dbReference type="SAM" id="SignalP"/>
    </source>
</evidence>
<feature type="signal peptide" evidence="4">
    <location>
        <begin position="1"/>
        <end position="17"/>
    </location>
</feature>
<evidence type="ECO:0000313" key="6">
    <source>
        <dbReference type="EMBL" id="KAK9953669.1"/>
    </source>
</evidence>
<accession>A0AAW1Z0A4</accession>
<gene>
    <name evidence="6" type="ORF">ABG768_017646</name>
</gene>
<dbReference type="InterPro" id="IPR013783">
    <property type="entry name" value="Ig-like_fold"/>
</dbReference>
<keyword evidence="2" id="KW-0812">Transmembrane</keyword>
<dbReference type="AlphaFoldDB" id="A0AAW1Z0A4"/>
<reference evidence="6 7" key="1">
    <citation type="submission" date="2024-05" db="EMBL/GenBank/DDBJ databases">
        <title>A high-quality chromosomal-level genome assembly of Topmouth culter (Culter alburnus).</title>
        <authorList>
            <person name="Zhao H."/>
        </authorList>
    </citation>
    <scope>NUCLEOTIDE SEQUENCE [LARGE SCALE GENOMIC DNA]</scope>
    <source>
        <strain evidence="6">CATC2023</strain>
        <tissue evidence="6">Muscle</tissue>
    </source>
</reference>
<evidence type="ECO:0000259" key="5">
    <source>
        <dbReference type="SMART" id="SM00409"/>
    </source>
</evidence>
<comment type="subcellular location">
    <subcellularLocation>
        <location evidence="1">Membrane</location>
    </subcellularLocation>
</comment>
<dbReference type="GO" id="GO:0005886">
    <property type="term" value="C:plasma membrane"/>
    <property type="evidence" value="ECO:0007669"/>
    <property type="project" value="TreeGrafter"/>
</dbReference>